<accession>A0A3S0ENF2</accession>
<organism evidence="1 2">
    <name type="scientific">Sphingomonas ginkgonis</name>
    <dbReference type="NCBI Taxonomy" id="2315330"/>
    <lineage>
        <taxon>Bacteria</taxon>
        <taxon>Pseudomonadati</taxon>
        <taxon>Pseudomonadota</taxon>
        <taxon>Alphaproteobacteria</taxon>
        <taxon>Sphingomonadales</taxon>
        <taxon>Sphingomonadaceae</taxon>
        <taxon>Sphingomonas</taxon>
    </lineage>
</organism>
<gene>
    <name evidence="1" type="ORF">HMF7854_12420</name>
</gene>
<reference evidence="1 2" key="1">
    <citation type="submission" date="2018-12" db="EMBL/GenBank/DDBJ databases">
        <title>Sphingomonas sp. HMF7854 Genome sequencing and assembly.</title>
        <authorList>
            <person name="Cha I."/>
            <person name="Kang H."/>
            <person name="Kim H."/>
            <person name="Kang J."/>
            <person name="Joh K."/>
        </authorList>
    </citation>
    <scope>NUCLEOTIDE SEQUENCE [LARGE SCALE GENOMIC DNA]</scope>
    <source>
        <strain evidence="1 2">HMF7854</strain>
    </source>
</reference>
<comment type="caution">
    <text evidence="1">The sequence shown here is derived from an EMBL/GenBank/DDBJ whole genome shotgun (WGS) entry which is preliminary data.</text>
</comment>
<dbReference type="OrthoDB" id="7450598at2"/>
<evidence type="ECO:0000313" key="2">
    <source>
        <dbReference type="Proteomes" id="UP000274661"/>
    </source>
</evidence>
<dbReference type="EMBL" id="RWJF01000001">
    <property type="protein sequence ID" value="RST31552.1"/>
    <property type="molecule type" value="Genomic_DNA"/>
</dbReference>
<evidence type="ECO:0008006" key="3">
    <source>
        <dbReference type="Google" id="ProtNLM"/>
    </source>
</evidence>
<proteinExistence type="predicted"/>
<evidence type="ECO:0000313" key="1">
    <source>
        <dbReference type="EMBL" id="RST31552.1"/>
    </source>
</evidence>
<dbReference type="RefSeq" id="WP_126719388.1">
    <property type="nucleotide sequence ID" value="NZ_RWJF01000001.1"/>
</dbReference>
<protein>
    <recommendedName>
        <fullName evidence="3">Flagellar protein FlgN</fullName>
    </recommendedName>
</protein>
<name>A0A3S0ENF2_9SPHN</name>
<dbReference type="Proteomes" id="UP000274661">
    <property type="component" value="Unassembled WGS sequence"/>
</dbReference>
<sequence>MTFALERVIDCQERLIEALDQRDVSAISIASTDLAGALETLSGSDALDRADEARLDRAVRQAEAARIRVNVLSHWTRQRLERLGEIRGQATLRYGNRAVLALAT</sequence>
<keyword evidence="2" id="KW-1185">Reference proteome</keyword>
<dbReference type="AlphaFoldDB" id="A0A3S0ENF2"/>